<dbReference type="RefSeq" id="WP_200241485.1">
    <property type="nucleotide sequence ID" value="NZ_JAENHK010000001.1"/>
</dbReference>
<proteinExistence type="predicted"/>
<protein>
    <recommendedName>
        <fullName evidence="3">SH3 domain-containing protein</fullName>
    </recommendedName>
</protein>
<keyword evidence="2" id="KW-1185">Reference proteome</keyword>
<accession>A0ABS1FP73</accession>
<reference evidence="2" key="1">
    <citation type="submission" date="2021-01" db="EMBL/GenBank/DDBJ databases">
        <title>Genome public.</title>
        <authorList>
            <person name="Liu C."/>
            <person name="Sun Q."/>
        </authorList>
    </citation>
    <scope>NUCLEOTIDE SEQUENCE [LARGE SCALE GENOMIC DNA]</scope>
    <source>
        <strain evidence="2">YIM B02567</strain>
    </source>
</reference>
<dbReference type="EMBL" id="JAENHK010000001">
    <property type="protein sequence ID" value="MBK1894237.1"/>
    <property type="molecule type" value="Genomic_DNA"/>
</dbReference>
<evidence type="ECO:0008006" key="3">
    <source>
        <dbReference type="Google" id="ProtNLM"/>
    </source>
</evidence>
<organism evidence="1 2">
    <name type="scientific">Chryseobacterium paridis</name>
    <dbReference type="NCBI Taxonomy" id="2800328"/>
    <lineage>
        <taxon>Bacteria</taxon>
        <taxon>Pseudomonadati</taxon>
        <taxon>Bacteroidota</taxon>
        <taxon>Flavobacteriia</taxon>
        <taxon>Flavobacteriales</taxon>
        <taxon>Weeksellaceae</taxon>
        <taxon>Chryseobacterium group</taxon>
        <taxon>Chryseobacterium</taxon>
    </lineage>
</organism>
<evidence type="ECO:0000313" key="1">
    <source>
        <dbReference type="EMBL" id="MBK1894237.1"/>
    </source>
</evidence>
<sequence>MTRFLAYRITLIFLLICESFICQNKTKLEYQNDTLVQNLGSGLVQFLKTSEKITLYSDRSFSKVEMKDAQIGDRFIPILNKPDYGILFFSCVEKGPNFYKIIISKNHFAYIKHSKNIIYYPWADFLINQVTSIRSKDLHDNPPRSSIKGKAINIENWAEDDEINIIKVDKNWIQVKNITQNNQLFWIEWRDDRTLKIFLNLLV</sequence>
<evidence type="ECO:0000313" key="2">
    <source>
        <dbReference type="Proteomes" id="UP000628669"/>
    </source>
</evidence>
<comment type="caution">
    <text evidence="1">The sequence shown here is derived from an EMBL/GenBank/DDBJ whole genome shotgun (WGS) entry which is preliminary data.</text>
</comment>
<gene>
    <name evidence="1" type="ORF">JHL15_00540</name>
</gene>
<dbReference type="Proteomes" id="UP000628669">
    <property type="component" value="Unassembled WGS sequence"/>
</dbReference>
<name>A0ABS1FP73_9FLAO</name>